<accession>A0ABQ7M2R8</accession>
<comment type="caution">
    <text evidence="1">The sequence shown here is derived from an EMBL/GenBank/DDBJ whole genome shotgun (WGS) entry which is preliminary data.</text>
</comment>
<organism evidence="1 2">
    <name type="scientific">Brassica rapa subsp. trilocularis</name>
    <dbReference type="NCBI Taxonomy" id="1813537"/>
    <lineage>
        <taxon>Eukaryota</taxon>
        <taxon>Viridiplantae</taxon>
        <taxon>Streptophyta</taxon>
        <taxon>Embryophyta</taxon>
        <taxon>Tracheophyta</taxon>
        <taxon>Spermatophyta</taxon>
        <taxon>Magnoliopsida</taxon>
        <taxon>eudicotyledons</taxon>
        <taxon>Gunneridae</taxon>
        <taxon>Pentapetalae</taxon>
        <taxon>rosids</taxon>
        <taxon>malvids</taxon>
        <taxon>Brassicales</taxon>
        <taxon>Brassicaceae</taxon>
        <taxon>Brassiceae</taxon>
        <taxon>Brassica</taxon>
    </lineage>
</organism>
<keyword evidence="2" id="KW-1185">Reference proteome</keyword>
<dbReference type="Proteomes" id="UP000823674">
    <property type="component" value="Chromosome A06"/>
</dbReference>
<proteinExistence type="predicted"/>
<protein>
    <submittedName>
        <fullName evidence="1">Uncharacterized protein</fullName>
    </submittedName>
</protein>
<sequence>MSHEIFRKSSEVLCPKWYKFWICNLLLGKSSNVFYARRLPTKFSGSLLKSSGQSGTQRNDVKCSSSLSMLRNDIYLYV</sequence>
<name>A0ABQ7M2R8_BRACM</name>
<evidence type="ECO:0000313" key="2">
    <source>
        <dbReference type="Proteomes" id="UP000823674"/>
    </source>
</evidence>
<evidence type="ECO:0000313" key="1">
    <source>
        <dbReference type="EMBL" id="KAG5393083.1"/>
    </source>
</evidence>
<gene>
    <name evidence="1" type="primary">A06p023710.1_BraROA</name>
    <name evidence="1" type="ORF">IGI04_023046</name>
</gene>
<reference evidence="1 2" key="1">
    <citation type="submission" date="2021-03" db="EMBL/GenBank/DDBJ databases">
        <authorList>
            <person name="King G.J."/>
            <person name="Bancroft I."/>
            <person name="Baten A."/>
            <person name="Bloomfield J."/>
            <person name="Borpatragohain P."/>
            <person name="He Z."/>
            <person name="Irish N."/>
            <person name="Irwin J."/>
            <person name="Liu K."/>
            <person name="Mauleon R.P."/>
            <person name="Moore J."/>
            <person name="Morris R."/>
            <person name="Ostergaard L."/>
            <person name="Wang B."/>
            <person name="Wells R."/>
        </authorList>
    </citation>
    <scope>NUCLEOTIDE SEQUENCE [LARGE SCALE GENOMIC DNA]</scope>
    <source>
        <strain evidence="1">R-o-18</strain>
        <tissue evidence="1">Leaf</tissue>
    </source>
</reference>
<dbReference type="EMBL" id="JADBGQ010000006">
    <property type="protein sequence ID" value="KAG5393083.1"/>
    <property type="molecule type" value="Genomic_DNA"/>
</dbReference>